<dbReference type="InterPro" id="IPR040909">
    <property type="entry name" value="CHFR_Znf-CRD"/>
</dbReference>
<evidence type="ECO:0000256" key="2">
    <source>
        <dbReference type="ARBA" id="ARBA00022679"/>
    </source>
</evidence>
<gene>
    <name evidence="12" type="ORF">FN846DRAFT_104393</name>
</gene>
<dbReference type="SMART" id="SM00184">
    <property type="entry name" value="RING"/>
    <property type="match status" value="1"/>
</dbReference>
<evidence type="ECO:0000313" key="13">
    <source>
        <dbReference type="Proteomes" id="UP000326924"/>
    </source>
</evidence>
<comment type="subcellular location">
    <subcellularLocation>
        <location evidence="1">Nucleus</location>
        <location evidence="1">PML body</location>
    </subcellularLocation>
</comment>
<evidence type="ECO:0000256" key="5">
    <source>
        <dbReference type="ARBA" id="ARBA00022786"/>
    </source>
</evidence>
<dbReference type="Gene3D" id="3.30.40.10">
    <property type="entry name" value="Zinc/RING finger domain, C3HC4 (zinc finger)"/>
    <property type="match status" value="1"/>
</dbReference>
<evidence type="ECO:0000256" key="7">
    <source>
        <dbReference type="ARBA" id="ARBA00023242"/>
    </source>
</evidence>
<dbReference type="InterPro" id="IPR001841">
    <property type="entry name" value="Znf_RING"/>
</dbReference>
<dbReference type="Pfam" id="PF13923">
    <property type="entry name" value="zf-C3HC4_2"/>
    <property type="match status" value="1"/>
</dbReference>
<dbReference type="EMBL" id="VXIS01000140">
    <property type="protein sequence ID" value="KAA8901867.1"/>
    <property type="molecule type" value="Genomic_DNA"/>
</dbReference>
<organism evidence="12 13">
    <name type="scientific">Sphaerosporella brunnea</name>
    <dbReference type="NCBI Taxonomy" id="1250544"/>
    <lineage>
        <taxon>Eukaryota</taxon>
        <taxon>Fungi</taxon>
        <taxon>Dikarya</taxon>
        <taxon>Ascomycota</taxon>
        <taxon>Pezizomycotina</taxon>
        <taxon>Pezizomycetes</taxon>
        <taxon>Pezizales</taxon>
        <taxon>Pyronemataceae</taxon>
        <taxon>Sphaerosporella</taxon>
    </lineage>
</organism>
<feature type="compositionally biased region" description="Pro residues" evidence="10">
    <location>
        <begin position="18"/>
        <end position="27"/>
    </location>
</feature>
<protein>
    <recommendedName>
        <fullName evidence="11">RING-type domain-containing protein</fullName>
    </recommendedName>
</protein>
<dbReference type="GO" id="GO:0006511">
    <property type="term" value="P:ubiquitin-dependent protein catabolic process"/>
    <property type="evidence" value="ECO:0007669"/>
    <property type="project" value="TreeGrafter"/>
</dbReference>
<name>A0A5J5ETM1_9PEZI</name>
<keyword evidence="5" id="KW-0833">Ubl conjugation pathway</keyword>
<comment type="caution">
    <text evidence="12">The sequence shown here is derived from an EMBL/GenBank/DDBJ whole genome shotgun (WGS) entry which is preliminary data.</text>
</comment>
<dbReference type="InterPro" id="IPR017907">
    <property type="entry name" value="Znf_RING_CS"/>
</dbReference>
<dbReference type="InParanoid" id="A0A5J5ETM1"/>
<evidence type="ECO:0000313" key="12">
    <source>
        <dbReference type="EMBL" id="KAA8901867.1"/>
    </source>
</evidence>
<evidence type="ECO:0000256" key="6">
    <source>
        <dbReference type="ARBA" id="ARBA00022833"/>
    </source>
</evidence>
<evidence type="ECO:0000256" key="1">
    <source>
        <dbReference type="ARBA" id="ARBA00004322"/>
    </source>
</evidence>
<dbReference type="OrthoDB" id="1305878at2759"/>
<dbReference type="PANTHER" id="PTHR16079">
    <property type="entry name" value="UBIQUITIN LIGASE PROTEIN CHFR"/>
    <property type="match status" value="1"/>
</dbReference>
<reference evidence="12 13" key="1">
    <citation type="submission" date="2019-09" db="EMBL/GenBank/DDBJ databases">
        <title>Draft genome of the ectomycorrhizal ascomycete Sphaerosporella brunnea.</title>
        <authorList>
            <consortium name="DOE Joint Genome Institute"/>
            <person name="Benucci G.M."/>
            <person name="Marozzi G."/>
            <person name="Antonielli L."/>
            <person name="Sanchez S."/>
            <person name="Marco P."/>
            <person name="Wang X."/>
            <person name="Falini L.B."/>
            <person name="Barry K."/>
            <person name="Haridas S."/>
            <person name="Lipzen A."/>
            <person name="Labutti K."/>
            <person name="Grigoriev I.V."/>
            <person name="Murat C."/>
            <person name="Martin F."/>
            <person name="Albertini E."/>
            <person name="Donnini D."/>
            <person name="Bonito G."/>
        </authorList>
    </citation>
    <scope>NUCLEOTIDE SEQUENCE [LARGE SCALE GENOMIC DNA]</scope>
    <source>
        <strain evidence="12 13">Sb_GMNB300</strain>
    </source>
</reference>
<dbReference type="AlphaFoldDB" id="A0A5J5ETM1"/>
<dbReference type="GO" id="GO:0004842">
    <property type="term" value="F:ubiquitin-protein transferase activity"/>
    <property type="evidence" value="ECO:0007669"/>
    <property type="project" value="TreeGrafter"/>
</dbReference>
<dbReference type="InterPro" id="IPR013083">
    <property type="entry name" value="Znf_RING/FYVE/PHD"/>
</dbReference>
<evidence type="ECO:0000259" key="11">
    <source>
        <dbReference type="PROSITE" id="PS50089"/>
    </source>
</evidence>
<sequence length="473" mass="52772">MSSPPMPALQTPRESTPTPLPQTPPPMSSQATVPDSPPGSKRPADPQDSDISDLIHKAKASRFSAPPPTANEEESIEELLAKQLLCSICTELYVDPVLVLPCSHSFCGSCAARWLQFNNTCPSCRGKVVETRPNTSAAEMSEVLLKKFPEKARPAEELEELKRFYKPGDKITIHVPSYSSEDEEEDEEDDWAADNSNFNWLPCPTCPSDNQHGYTCPDPIPPAESERGHRYYGTSFHDHVKCNWCERPTPTGWKPYKCSLCSETYCGNMFDCTANQLENYMAPVPEQTYSGSQPNGWRKFNNFEKNRFTVYVAENEISWATIWTQVKEHILTVAGTLRRDQIICRRCYDSHLEYGLMNWWIWFQERNGIVDNRVKCWYGLNCRTQRHNDNHAARLNHACWVTPEAERVSNAPPRDSVPIPHPGGPRRQAIGSASGSSTAPDNAAGPDPGDAVAAPDTEAGAAAPSPNFQNNDS</sequence>
<feature type="compositionally biased region" description="Low complexity" evidence="10">
    <location>
        <begin position="439"/>
        <end position="463"/>
    </location>
</feature>
<keyword evidence="6" id="KW-0862">Zinc</keyword>
<keyword evidence="13" id="KW-1185">Reference proteome</keyword>
<keyword evidence="2" id="KW-0808">Transferase</keyword>
<evidence type="ECO:0000256" key="8">
    <source>
        <dbReference type="ARBA" id="ARBA00023306"/>
    </source>
</evidence>
<evidence type="ECO:0000256" key="9">
    <source>
        <dbReference type="PROSITE-ProRule" id="PRU00175"/>
    </source>
</evidence>
<dbReference type="InterPro" id="IPR052256">
    <property type="entry name" value="E3_ubiquitin-ligase_CHFR"/>
</dbReference>
<keyword evidence="7" id="KW-0539">Nucleus</keyword>
<keyword evidence="3" id="KW-0479">Metal-binding</keyword>
<keyword evidence="8" id="KW-0131">Cell cycle</keyword>
<feature type="region of interest" description="Disordered" evidence="10">
    <location>
        <begin position="1"/>
        <end position="53"/>
    </location>
</feature>
<feature type="region of interest" description="Disordered" evidence="10">
    <location>
        <begin position="405"/>
        <end position="473"/>
    </location>
</feature>
<dbReference type="GO" id="GO:0016567">
    <property type="term" value="P:protein ubiquitination"/>
    <property type="evidence" value="ECO:0007669"/>
    <property type="project" value="TreeGrafter"/>
</dbReference>
<dbReference type="Proteomes" id="UP000326924">
    <property type="component" value="Unassembled WGS sequence"/>
</dbReference>
<dbReference type="PROSITE" id="PS00518">
    <property type="entry name" value="ZF_RING_1"/>
    <property type="match status" value="1"/>
</dbReference>
<proteinExistence type="predicted"/>
<dbReference type="PANTHER" id="PTHR16079:SF4">
    <property type="entry name" value="E3 UBIQUITIN-PROTEIN LIGASE CHFR"/>
    <property type="match status" value="1"/>
</dbReference>
<evidence type="ECO:0000256" key="10">
    <source>
        <dbReference type="SAM" id="MobiDB-lite"/>
    </source>
</evidence>
<dbReference type="PROSITE" id="PS50089">
    <property type="entry name" value="ZF_RING_2"/>
    <property type="match status" value="1"/>
</dbReference>
<dbReference type="Pfam" id="PF17979">
    <property type="entry name" value="zf-CRD"/>
    <property type="match status" value="1"/>
</dbReference>
<keyword evidence="4 9" id="KW-0863">Zinc-finger</keyword>
<evidence type="ECO:0000256" key="4">
    <source>
        <dbReference type="ARBA" id="ARBA00022771"/>
    </source>
</evidence>
<dbReference type="GO" id="GO:0005634">
    <property type="term" value="C:nucleus"/>
    <property type="evidence" value="ECO:0007669"/>
    <property type="project" value="TreeGrafter"/>
</dbReference>
<feature type="domain" description="RING-type" evidence="11">
    <location>
        <begin position="86"/>
        <end position="125"/>
    </location>
</feature>
<dbReference type="SUPFAM" id="SSF57850">
    <property type="entry name" value="RING/U-box"/>
    <property type="match status" value="1"/>
</dbReference>
<accession>A0A5J5ETM1</accession>
<evidence type="ECO:0000256" key="3">
    <source>
        <dbReference type="ARBA" id="ARBA00022723"/>
    </source>
</evidence>
<dbReference type="GO" id="GO:0008270">
    <property type="term" value="F:zinc ion binding"/>
    <property type="evidence" value="ECO:0007669"/>
    <property type="project" value="UniProtKB-KW"/>
</dbReference>